<accession>A0AB34FJD0</accession>
<dbReference type="Proteomes" id="UP001163105">
    <property type="component" value="Unassembled WGS sequence"/>
</dbReference>
<sequence>MDWNMEVNIEMTMLEKGDVRIYNRQFRVPCMSPELGDNIMETRKARPVPEERAANGISDAPARVENFYDKPADYTCHKEDFWLRWRDDTDWDSELELGVD</sequence>
<organism evidence="1 2">
    <name type="scientific">Purpureocillium lavendulum</name>
    <dbReference type="NCBI Taxonomy" id="1247861"/>
    <lineage>
        <taxon>Eukaryota</taxon>
        <taxon>Fungi</taxon>
        <taxon>Dikarya</taxon>
        <taxon>Ascomycota</taxon>
        <taxon>Pezizomycotina</taxon>
        <taxon>Sordariomycetes</taxon>
        <taxon>Hypocreomycetidae</taxon>
        <taxon>Hypocreales</taxon>
        <taxon>Ophiocordycipitaceae</taxon>
        <taxon>Purpureocillium</taxon>
    </lineage>
</organism>
<dbReference type="EMBL" id="JAQHRD010000007">
    <property type="protein sequence ID" value="KAJ6439053.1"/>
    <property type="molecule type" value="Genomic_DNA"/>
</dbReference>
<keyword evidence="2" id="KW-1185">Reference proteome</keyword>
<proteinExistence type="predicted"/>
<comment type="caution">
    <text evidence="1">The sequence shown here is derived from an EMBL/GenBank/DDBJ whole genome shotgun (WGS) entry which is preliminary data.</text>
</comment>
<evidence type="ECO:0000313" key="1">
    <source>
        <dbReference type="EMBL" id="KAJ6439053.1"/>
    </source>
</evidence>
<protein>
    <submittedName>
        <fullName evidence="1">Uncharacterized protein</fullName>
    </submittedName>
</protein>
<name>A0AB34FJD0_9HYPO</name>
<evidence type="ECO:0000313" key="2">
    <source>
        <dbReference type="Proteomes" id="UP001163105"/>
    </source>
</evidence>
<gene>
    <name evidence="1" type="ORF">O9K51_08459</name>
</gene>
<dbReference type="AlphaFoldDB" id="A0AB34FJD0"/>
<reference evidence="1" key="1">
    <citation type="submission" date="2023-01" db="EMBL/GenBank/DDBJ databases">
        <title>The growth and conidiation of Purpureocillium lavendulum are regulated by nitrogen source and histone H3K14 acetylation.</title>
        <authorList>
            <person name="Tang P."/>
            <person name="Han J."/>
            <person name="Zhang C."/>
            <person name="Tang P."/>
            <person name="Qi F."/>
            <person name="Zhang K."/>
            <person name="Liang L."/>
        </authorList>
    </citation>
    <scope>NUCLEOTIDE SEQUENCE</scope>
    <source>
        <strain evidence="1">YMF1.00683</strain>
    </source>
</reference>